<evidence type="ECO:0000256" key="1">
    <source>
        <dbReference type="ARBA" id="ARBA00022679"/>
    </source>
</evidence>
<dbReference type="PANTHER" id="PTHR43420">
    <property type="entry name" value="ACETYLTRANSFERASE"/>
    <property type="match status" value="1"/>
</dbReference>
<evidence type="ECO:0000313" key="5">
    <source>
        <dbReference type="Proteomes" id="UP000565468"/>
    </source>
</evidence>
<sequence length="172" mass="19250">MNICKADVSLAQGIAEVHIYSWRTTYKGIVADTYLSSLSVEKRAAGWTSKLNQLNDDEAVYAALNDEGKVVGFAVGGRCRYKEFPYDGELYAIYLLEEYQRKGIGKQLFMSVVDDLKQDGCTSMMTWVLQGNPAMDFYTSLGGKVFGQEEVEIGEEKHTEFAMGWDTLPGMH</sequence>
<evidence type="ECO:0000256" key="2">
    <source>
        <dbReference type="ARBA" id="ARBA00023315"/>
    </source>
</evidence>
<keyword evidence="2" id="KW-0012">Acyltransferase</keyword>
<organism evidence="4 5">
    <name type="scientific">Paenibacillus lemnae</name>
    <dbReference type="NCBI Taxonomy" id="1330551"/>
    <lineage>
        <taxon>Bacteria</taxon>
        <taxon>Bacillati</taxon>
        <taxon>Bacillota</taxon>
        <taxon>Bacilli</taxon>
        <taxon>Bacillales</taxon>
        <taxon>Paenibacillaceae</taxon>
        <taxon>Paenibacillus</taxon>
    </lineage>
</organism>
<dbReference type="InterPro" id="IPR050680">
    <property type="entry name" value="YpeA/RimI_acetyltransf"/>
</dbReference>
<dbReference type="Proteomes" id="UP000565468">
    <property type="component" value="Unassembled WGS sequence"/>
</dbReference>
<feature type="domain" description="N-acetyltransferase" evidence="3">
    <location>
        <begin position="1"/>
        <end position="168"/>
    </location>
</feature>
<dbReference type="Pfam" id="PF00583">
    <property type="entry name" value="Acetyltransf_1"/>
    <property type="match status" value="1"/>
</dbReference>
<accession>A0A848M6U5</accession>
<keyword evidence="1 4" id="KW-0808">Transferase</keyword>
<proteinExistence type="predicted"/>
<evidence type="ECO:0000313" key="4">
    <source>
        <dbReference type="EMBL" id="NMO96435.1"/>
    </source>
</evidence>
<dbReference type="EMBL" id="JABBPN010000009">
    <property type="protein sequence ID" value="NMO96435.1"/>
    <property type="molecule type" value="Genomic_DNA"/>
</dbReference>
<dbReference type="PANTHER" id="PTHR43420:SF12">
    <property type="entry name" value="N-ACETYLTRANSFERASE DOMAIN-CONTAINING PROTEIN"/>
    <property type="match status" value="1"/>
</dbReference>
<dbReference type="Gene3D" id="3.40.630.30">
    <property type="match status" value="1"/>
</dbReference>
<dbReference type="CDD" id="cd04301">
    <property type="entry name" value="NAT_SF"/>
    <property type="match status" value="1"/>
</dbReference>
<dbReference type="InterPro" id="IPR016181">
    <property type="entry name" value="Acyl_CoA_acyltransferase"/>
</dbReference>
<evidence type="ECO:0000259" key="3">
    <source>
        <dbReference type="PROSITE" id="PS51186"/>
    </source>
</evidence>
<name>A0A848M6U5_PAELE</name>
<dbReference type="PROSITE" id="PS51186">
    <property type="entry name" value="GNAT"/>
    <property type="match status" value="1"/>
</dbReference>
<dbReference type="GO" id="GO:0016747">
    <property type="term" value="F:acyltransferase activity, transferring groups other than amino-acyl groups"/>
    <property type="evidence" value="ECO:0007669"/>
    <property type="project" value="InterPro"/>
</dbReference>
<keyword evidence="5" id="KW-1185">Reference proteome</keyword>
<dbReference type="InterPro" id="IPR000182">
    <property type="entry name" value="GNAT_dom"/>
</dbReference>
<reference evidence="4 5" key="1">
    <citation type="submission" date="2020-04" db="EMBL/GenBank/DDBJ databases">
        <title>Paenibacillus algicola sp. nov., a novel marine bacterium producing alginate lyase.</title>
        <authorList>
            <person name="Huang H."/>
        </authorList>
    </citation>
    <scope>NUCLEOTIDE SEQUENCE [LARGE SCALE GENOMIC DNA]</scope>
    <source>
        <strain evidence="4 5">L7-75</strain>
    </source>
</reference>
<dbReference type="AlphaFoldDB" id="A0A848M6U5"/>
<protein>
    <submittedName>
        <fullName evidence="4">GNAT family N-acetyltransferase</fullName>
    </submittedName>
</protein>
<gene>
    <name evidence="4" type="ORF">HII30_11695</name>
</gene>
<dbReference type="RefSeq" id="WP_169505217.1">
    <property type="nucleotide sequence ID" value="NZ_JABBPN010000009.1"/>
</dbReference>
<dbReference type="SUPFAM" id="SSF55729">
    <property type="entry name" value="Acyl-CoA N-acyltransferases (Nat)"/>
    <property type="match status" value="1"/>
</dbReference>
<comment type="caution">
    <text evidence="4">The sequence shown here is derived from an EMBL/GenBank/DDBJ whole genome shotgun (WGS) entry which is preliminary data.</text>
</comment>